<keyword evidence="2" id="KW-1185">Reference proteome</keyword>
<name>A0A9Q0YHH3_HOLLE</name>
<protein>
    <submittedName>
        <fullName evidence="1">Uncharacterized protein</fullName>
    </submittedName>
</protein>
<proteinExistence type="predicted"/>
<sequence>MFFTSFTARFNQLKTVLDQEGLQVPKRLSDSQWSTHHYATKALLNGYYAIMGVLDELANDALQKGDVRNTAYTYQSMCKLEIGFYAIFWSTVLERFNSTRKSLQSESFDLNTTVELLQTLLAFVESLRNSDRFHAFIEKGIRRSGTDQFEHHTRRRKRSVPLDPLDHGRTRRSFEMPNCMCMCCNIFNIRDFN</sequence>
<accession>A0A9Q0YHH3</accession>
<gene>
    <name evidence="1" type="ORF">HOLleu_40245</name>
</gene>
<dbReference type="OrthoDB" id="10063284at2759"/>
<evidence type="ECO:0000313" key="2">
    <source>
        <dbReference type="Proteomes" id="UP001152320"/>
    </source>
</evidence>
<evidence type="ECO:0000313" key="1">
    <source>
        <dbReference type="EMBL" id="KAJ8020609.1"/>
    </source>
</evidence>
<organism evidence="1 2">
    <name type="scientific">Holothuria leucospilota</name>
    <name type="common">Black long sea cucumber</name>
    <name type="synonym">Mertensiothuria leucospilota</name>
    <dbReference type="NCBI Taxonomy" id="206669"/>
    <lineage>
        <taxon>Eukaryota</taxon>
        <taxon>Metazoa</taxon>
        <taxon>Echinodermata</taxon>
        <taxon>Eleutherozoa</taxon>
        <taxon>Echinozoa</taxon>
        <taxon>Holothuroidea</taxon>
        <taxon>Aspidochirotacea</taxon>
        <taxon>Aspidochirotida</taxon>
        <taxon>Holothuriidae</taxon>
        <taxon>Holothuria</taxon>
    </lineage>
</organism>
<reference evidence="1" key="1">
    <citation type="submission" date="2021-10" db="EMBL/GenBank/DDBJ databases">
        <title>Tropical sea cucumber genome reveals ecological adaptation and Cuvierian tubules defense mechanism.</title>
        <authorList>
            <person name="Chen T."/>
        </authorList>
    </citation>
    <scope>NUCLEOTIDE SEQUENCE</scope>
    <source>
        <strain evidence="1">Nanhai2018</strain>
        <tissue evidence="1">Muscle</tissue>
    </source>
</reference>
<dbReference type="Proteomes" id="UP001152320">
    <property type="component" value="Chromosome 22"/>
</dbReference>
<dbReference type="AlphaFoldDB" id="A0A9Q0YHH3"/>
<dbReference type="EMBL" id="JAIZAY010000022">
    <property type="protein sequence ID" value="KAJ8020609.1"/>
    <property type="molecule type" value="Genomic_DNA"/>
</dbReference>
<comment type="caution">
    <text evidence="1">The sequence shown here is derived from an EMBL/GenBank/DDBJ whole genome shotgun (WGS) entry which is preliminary data.</text>
</comment>